<gene>
    <name evidence="1" type="ORF">SDC9_211281</name>
</gene>
<dbReference type="AlphaFoldDB" id="A0A645JJH9"/>
<sequence>MYDKLGVKQKCEDKLCYYYEKAIANLDKITVADNKKQELRKLAEKLLSRND</sequence>
<accession>A0A645JJH9</accession>
<organism evidence="1">
    <name type="scientific">bioreactor metagenome</name>
    <dbReference type="NCBI Taxonomy" id="1076179"/>
    <lineage>
        <taxon>unclassified sequences</taxon>
        <taxon>metagenomes</taxon>
        <taxon>ecological metagenomes</taxon>
    </lineage>
</organism>
<proteinExistence type="predicted"/>
<name>A0A645JJH9_9ZZZZ</name>
<protein>
    <submittedName>
        <fullName evidence="1">Uncharacterized protein</fullName>
    </submittedName>
</protein>
<dbReference type="Gene3D" id="1.10.600.10">
    <property type="entry name" value="Farnesyl Diphosphate Synthase"/>
    <property type="match status" value="1"/>
</dbReference>
<evidence type="ECO:0000313" key="1">
    <source>
        <dbReference type="EMBL" id="MPN63517.1"/>
    </source>
</evidence>
<dbReference type="EMBL" id="VSSQ01143081">
    <property type="protein sequence ID" value="MPN63517.1"/>
    <property type="molecule type" value="Genomic_DNA"/>
</dbReference>
<reference evidence="1" key="1">
    <citation type="submission" date="2019-08" db="EMBL/GenBank/DDBJ databases">
        <authorList>
            <person name="Kucharzyk K."/>
            <person name="Murdoch R.W."/>
            <person name="Higgins S."/>
            <person name="Loffler F."/>
        </authorList>
    </citation>
    <scope>NUCLEOTIDE SEQUENCE</scope>
</reference>
<comment type="caution">
    <text evidence="1">The sequence shown here is derived from an EMBL/GenBank/DDBJ whole genome shotgun (WGS) entry which is preliminary data.</text>
</comment>
<dbReference type="InterPro" id="IPR008949">
    <property type="entry name" value="Isoprenoid_synthase_dom_sf"/>
</dbReference>